<gene>
    <name evidence="2" type="ORF">HYC85_022067</name>
</gene>
<feature type="region of interest" description="Disordered" evidence="1">
    <location>
        <begin position="1"/>
        <end position="21"/>
    </location>
</feature>
<name>A0A7J7GJQ8_CAMSI</name>
<evidence type="ECO:0000256" key="1">
    <source>
        <dbReference type="SAM" id="MobiDB-lite"/>
    </source>
</evidence>
<organism evidence="2 3">
    <name type="scientific">Camellia sinensis</name>
    <name type="common">Tea plant</name>
    <name type="synonym">Thea sinensis</name>
    <dbReference type="NCBI Taxonomy" id="4442"/>
    <lineage>
        <taxon>Eukaryota</taxon>
        <taxon>Viridiplantae</taxon>
        <taxon>Streptophyta</taxon>
        <taxon>Embryophyta</taxon>
        <taxon>Tracheophyta</taxon>
        <taxon>Spermatophyta</taxon>
        <taxon>Magnoliopsida</taxon>
        <taxon>eudicotyledons</taxon>
        <taxon>Gunneridae</taxon>
        <taxon>Pentapetalae</taxon>
        <taxon>asterids</taxon>
        <taxon>Ericales</taxon>
        <taxon>Theaceae</taxon>
        <taxon>Camellia</taxon>
    </lineage>
</organism>
<protein>
    <submittedName>
        <fullName evidence="2">Uncharacterized protein</fullName>
    </submittedName>
</protein>
<evidence type="ECO:0000313" key="2">
    <source>
        <dbReference type="EMBL" id="KAF5940900.1"/>
    </source>
</evidence>
<evidence type="ECO:0000313" key="3">
    <source>
        <dbReference type="Proteomes" id="UP000593564"/>
    </source>
</evidence>
<proteinExistence type="predicted"/>
<dbReference type="Proteomes" id="UP000593564">
    <property type="component" value="Unassembled WGS sequence"/>
</dbReference>
<keyword evidence="3" id="KW-1185">Reference proteome</keyword>
<comment type="caution">
    <text evidence="2">The sequence shown here is derived from an EMBL/GenBank/DDBJ whole genome shotgun (WGS) entry which is preliminary data.</text>
</comment>
<reference evidence="3" key="1">
    <citation type="journal article" date="2020" name="Nat. Commun.">
        <title>Genome assembly of wild tea tree DASZ reveals pedigree and selection history of tea varieties.</title>
        <authorList>
            <person name="Zhang W."/>
            <person name="Zhang Y."/>
            <person name="Qiu H."/>
            <person name="Guo Y."/>
            <person name="Wan H."/>
            <person name="Zhang X."/>
            <person name="Scossa F."/>
            <person name="Alseekh S."/>
            <person name="Zhang Q."/>
            <person name="Wang P."/>
            <person name="Xu L."/>
            <person name="Schmidt M.H."/>
            <person name="Jia X."/>
            <person name="Li D."/>
            <person name="Zhu A."/>
            <person name="Guo F."/>
            <person name="Chen W."/>
            <person name="Ni D."/>
            <person name="Usadel B."/>
            <person name="Fernie A.R."/>
            <person name="Wen W."/>
        </authorList>
    </citation>
    <scope>NUCLEOTIDE SEQUENCE [LARGE SCALE GENOMIC DNA]</scope>
    <source>
        <strain evidence="3">cv. G240</strain>
    </source>
</reference>
<sequence length="180" mass="20208">MGEEEEEQILERLRNQPIYSPPPSPTSVFLISPQLFFSQSPPLTPQPHFSPPPTTSVLMSPYLDFSGLSLFPSLRSLVRIGLPPSRCQITYIPVLELHEFSFSGRNATRNLSVAILQYLEDYAQDFGGAVDVILTFLDDIPVLELHEFSFSGRKDTRNLSVAILASPLYLSVYDSFQRGK</sequence>
<reference evidence="2 3" key="2">
    <citation type="submission" date="2020-07" db="EMBL/GenBank/DDBJ databases">
        <title>Genome assembly of wild tea tree DASZ reveals pedigree and selection history of tea varieties.</title>
        <authorList>
            <person name="Zhang W."/>
        </authorList>
    </citation>
    <scope>NUCLEOTIDE SEQUENCE [LARGE SCALE GENOMIC DNA]</scope>
    <source>
        <strain evidence="3">cv. G240</strain>
        <tissue evidence="2">Leaf</tissue>
    </source>
</reference>
<dbReference type="EMBL" id="JACBKZ010000010">
    <property type="protein sequence ID" value="KAF5940900.1"/>
    <property type="molecule type" value="Genomic_DNA"/>
</dbReference>
<dbReference type="AlphaFoldDB" id="A0A7J7GJQ8"/>
<accession>A0A7J7GJQ8</accession>